<evidence type="ECO:0000313" key="8">
    <source>
        <dbReference type="Proteomes" id="UP000244173"/>
    </source>
</evidence>
<accession>A0A2S0PAL4</accession>
<keyword evidence="3" id="KW-0963">Cytoplasm</keyword>
<feature type="region of interest" description="Disordered" evidence="5">
    <location>
        <begin position="293"/>
        <end position="316"/>
    </location>
</feature>
<dbReference type="STRING" id="1122240.GCA_000620105_00057"/>
<evidence type="ECO:0000256" key="4">
    <source>
        <dbReference type="PIRSR" id="PIRSR006230-1"/>
    </source>
</evidence>
<dbReference type="EMBL" id="CP028519">
    <property type="protein sequence ID" value="AVY94353.1"/>
    <property type="molecule type" value="Genomic_DNA"/>
</dbReference>
<feature type="binding site" evidence="4">
    <location>
        <position position="170"/>
    </location>
    <ligand>
        <name>GTP</name>
        <dbReference type="ChEBI" id="CHEBI:37565"/>
    </ligand>
</feature>
<evidence type="ECO:0000256" key="5">
    <source>
        <dbReference type="SAM" id="MobiDB-lite"/>
    </source>
</evidence>
<protein>
    <recommendedName>
        <fullName evidence="3">Ribosome biogenesis GTPase A</fullName>
    </recommendedName>
</protein>
<proteinExistence type="inferred from homology"/>
<dbReference type="PIRSF" id="PIRSF006230">
    <property type="entry name" value="MG442"/>
    <property type="match status" value="1"/>
</dbReference>
<dbReference type="Pfam" id="PF01926">
    <property type="entry name" value="MMR_HSR1"/>
    <property type="match status" value="1"/>
</dbReference>
<keyword evidence="1 3" id="KW-0547">Nucleotide-binding</keyword>
<name>A0A2S0PAL4_9NEIS</name>
<comment type="similarity">
    <text evidence="3">Belongs to the TRAFAC class YlqF/YawG GTPase family. MTG1 subfamily.</text>
</comment>
<feature type="domain" description="G" evidence="6">
    <location>
        <begin position="119"/>
        <end position="179"/>
    </location>
</feature>
<comment type="function">
    <text evidence="3">Required for a late step of 50S ribosomal subunit assembly. Has GTPase activity.</text>
</comment>
<feature type="binding site" evidence="4">
    <location>
        <begin position="59"/>
        <end position="62"/>
    </location>
    <ligand>
        <name>GTP</name>
        <dbReference type="ChEBI" id="CHEBI:37565"/>
    </ligand>
</feature>
<reference evidence="7 8" key="1">
    <citation type="submission" date="2018-04" db="EMBL/GenBank/DDBJ databases">
        <title>Denitrifier Microvirgula.</title>
        <authorList>
            <person name="Anderson E."/>
            <person name="Jang J."/>
            <person name="Ishii S."/>
        </authorList>
    </citation>
    <scope>NUCLEOTIDE SEQUENCE [LARGE SCALE GENOMIC DNA]</scope>
    <source>
        <strain evidence="7 8">BE2.4</strain>
    </source>
</reference>
<gene>
    <name evidence="7" type="ORF">DAI18_10100</name>
</gene>
<evidence type="ECO:0000259" key="6">
    <source>
        <dbReference type="Pfam" id="PF01926"/>
    </source>
</evidence>
<dbReference type="GO" id="GO:0005525">
    <property type="term" value="F:GTP binding"/>
    <property type="evidence" value="ECO:0007669"/>
    <property type="project" value="UniProtKB-KW"/>
</dbReference>
<dbReference type="GO" id="GO:0003924">
    <property type="term" value="F:GTPase activity"/>
    <property type="evidence" value="ECO:0007669"/>
    <property type="project" value="TreeGrafter"/>
</dbReference>
<dbReference type="NCBIfam" id="TIGR03596">
    <property type="entry name" value="GTPase_YlqF"/>
    <property type="match status" value="1"/>
</dbReference>
<dbReference type="CDD" id="cd01856">
    <property type="entry name" value="YlqF"/>
    <property type="match status" value="1"/>
</dbReference>
<dbReference type="SUPFAM" id="SSF52540">
    <property type="entry name" value="P-loop containing nucleoside triphosphate hydrolases"/>
    <property type="match status" value="1"/>
</dbReference>
<dbReference type="Proteomes" id="UP000244173">
    <property type="component" value="Chromosome"/>
</dbReference>
<comment type="subcellular location">
    <subcellularLocation>
        <location evidence="3">Cytoplasm</location>
    </subcellularLocation>
</comment>
<dbReference type="GO" id="GO:0006412">
    <property type="term" value="P:translation"/>
    <property type="evidence" value="ECO:0007669"/>
    <property type="project" value="TreeGrafter"/>
</dbReference>
<dbReference type="RefSeq" id="WP_028497595.1">
    <property type="nucleotide sequence ID" value="NZ_CP028519.1"/>
</dbReference>
<dbReference type="GO" id="GO:0005737">
    <property type="term" value="C:cytoplasm"/>
    <property type="evidence" value="ECO:0007669"/>
    <property type="project" value="UniProtKB-SubCell"/>
</dbReference>
<keyword evidence="2 3" id="KW-0342">GTP-binding</keyword>
<dbReference type="OrthoDB" id="9779790at2"/>
<sequence length="316" mass="34900">MAIQWFPGHMHKAKREFADKLAEVDVVIEMCDARLPMSSSNPMISRLLETRRPKLKILNKQDLADPATTRDWLAWFASQPGTGAIALDNGESNPKKKIIDAARALVPGRVIGADRPLRLIVCGIPNVGKSTLINSLMGKKIAKTGNEPAITKAQQRIQLTDEVVLFDTPGMLWPKIEHERSGYALAASGAVGRNAMDEAEVALELLAMLMPVYPAELMARYNLSALPDSDVALFEEIGRRRGAMRAGGVLDEQKAAEVVLNDFRDGRIGRLTLETPAQWEVMAQEIEARLEAERLADEADRAERKARREGRKDSAE</sequence>
<dbReference type="InterPro" id="IPR019991">
    <property type="entry name" value="GTP-bd_ribosome_bgen"/>
</dbReference>
<dbReference type="PANTHER" id="PTHR45782:SF4">
    <property type="entry name" value="MITOCHONDRIAL RIBOSOME-ASSOCIATED GTPASE 1"/>
    <property type="match status" value="1"/>
</dbReference>
<evidence type="ECO:0000313" key="7">
    <source>
        <dbReference type="EMBL" id="AVY94353.1"/>
    </source>
</evidence>
<dbReference type="AlphaFoldDB" id="A0A2S0PAL4"/>
<evidence type="ECO:0000256" key="3">
    <source>
        <dbReference type="PIRNR" id="PIRNR006230"/>
    </source>
</evidence>
<feature type="compositionally biased region" description="Basic and acidic residues" evidence="5">
    <location>
        <begin position="293"/>
        <end position="303"/>
    </location>
</feature>
<dbReference type="PANTHER" id="PTHR45782">
    <property type="entry name" value="MITOCHONDRIAL RIBOSOME-ASSOCIATED GTPASE 1"/>
    <property type="match status" value="1"/>
</dbReference>
<dbReference type="InterPro" id="IPR006073">
    <property type="entry name" value="GTP-bd"/>
</dbReference>
<evidence type="ECO:0000256" key="2">
    <source>
        <dbReference type="ARBA" id="ARBA00023134"/>
    </source>
</evidence>
<feature type="binding site" evidence="4">
    <location>
        <begin position="126"/>
        <end position="131"/>
    </location>
    <ligand>
        <name>GTP</name>
        <dbReference type="ChEBI" id="CHEBI:37565"/>
    </ligand>
</feature>
<dbReference type="KEGG" id="maer:DAI18_10100"/>
<dbReference type="Gene3D" id="3.40.50.300">
    <property type="entry name" value="P-loop containing nucleotide triphosphate hydrolases"/>
    <property type="match status" value="1"/>
</dbReference>
<organism evidence="7 8">
    <name type="scientific">Microvirgula aerodenitrificans</name>
    <dbReference type="NCBI Taxonomy" id="57480"/>
    <lineage>
        <taxon>Bacteria</taxon>
        <taxon>Pseudomonadati</taxon>
        <taxon>Pseudomonadota</taxon>
        <taxon>Betaproteobacteria</taxon>
        <taxon>Neisseriales</taxon>
        <taxon>Aquaspirillaceae</taxon>
        <taxon>Microvirgula</taxon>
    </lineage>
</organism>
<dbReference type="InterPro" id="IPR027417">
    <property type="entry name" value="P-loop_NTPase"/>
</dbReference>
<dbReference type="InterPro" id="IPR016478">
    <property type="entry name" value="GTPase_MTG1"/>
</dbReference>
<keyword evidence="8" id="KW-1185">Reference proteome</keyword>
<dbReference type="InterPro" id="IPR023179">
    <property type="entry name" value="GTP-bd_ortho_bundle_sf"/>
</dbReference>
<dbReference type="Gene3D" id="1.10.1580.10">
    <property type="match status" value="1"/>
</dbReference>
<evidence type="ECO:0000256" key="1">
    <source>
        <dbReference type="ARBA" id="ARBA00022741"/>
    </source>
</evidence>